<dbReference type="EMBL" id="JARRIG010000008">
    <property type="protein sequence ID" value="MFA4805324.1"/>
    <property type="molecule type" value="Genomic_DNA"/>
</dbReference>
<reference evidence="2 3" key="1">
    <citation type="submission" date="2023-03" db="EMBL/GenBank/DDBJ databases">
        <title>Speciation in Pyrococcus: adaptation to high temperature as a mechanism.</title>
        <authorList>
            <person name="Gu J."/>
        </authorList>
    </citation>
    <scope>NUCLEOTIDE SEQUENCE [LARGE SCALE GENOMIC DNA]</scope>
    <source>
        <strain evidence="2 3">LMOA34</strain>
    </source>
</reference>
<keyword evidence="1" id="KW-0812">Transmembrane</keyword>
<evidence type="ECO:0000313" key="3">
    <source>
        <dbReference type="Proteomes" id="UP001571980"/>
    </source>
</evidence>
<evidence type="ECO:0000256" key="1">
    <source>
        <dbReference type="SAM" id="Phobius"/>
    </source>
</evidence>
<accession>A0ABV4T667</accession>
<name>A0ABV4T667_9EURY</name>
<proteinExistence type="predicted"/>
<feature type="transmembrane region" description="Helical" evidence="1">
    <location>
        <begin position="56"/>
        <end position="76"/>
    </location>
</feature>
<sequence>MVTEKTEEKKVIAYAFLVLVILHVAGLIIHSATGATLLEWLGKATLSSKLSTTNKVFLIVGYFALINLELAIVLWLTPRVKWMKKAGPSHGR</sequence>
<gene>
    <name evidence="2" type="ORF">P8X34_11360</name>
</gene>
<dbReference type="Proteomes" id="UP001571980">
    <property type="component" value="Unassembled WGS sequence"/>
</dbReference>
<feature type="transmembrane region" description="Helical" evidence="1">
    <location>
        <begin position="12"/>
        <end position="36"/>
    </location>
</feature>
<protein>
    <submittedName>
        <fullName evidence="2">Uncharacterized protein</fullName>
    </submittedName>
</protein>
<keyword evidence="3" id="KW-1185">Reference proteome</keyword>
<comment type="caution">
    <text evidence="2">The sequence shown here is derived from an EMBL/GenBank/DDBJ whole genome shotgun (WGS) entry which is preliminary data.</text>
</comment>
<keyword evidence="1" id="KW-0472">Membrane</keyword>
<dbReference type="RefSeq" id="WP_372824858.1">
    <property type="nucleotide sequence ID" value="NZ_JARRIF010000001.1"/>
</dbReference>
<keyword evidence="1" id="KW-1133">Transmembrane helix</keyword>
<organism evidence="2 3">
    <name type="scientific">Pyrococcus kukulkanii</name>
    <dbReference type="NCBI Taxonomy" id="1609559"/>
    <lineage>
        <taxon>Archaea</taxon>
        <taxon>Methanobacteriati</taxon>
        <taxon>Methanobacteriota</taxon>
        <taxon>Thermococci</taxon>
        <taxon>Thermococcales</taxon>
        <taxon>Thermococcaceae</taxon>
        <taxon>Pyrococcus</taxon>
    </lineage>
</organism>
<evidence type="ECO:0000313" key="2">
    <source>
        <dbReference type="EMBL" id="MFA4805324.1"/>
    </source>
</evidence>